<dbReference type="AlphaFoldDB" id="A0A4R2IVM8"/>
<evidence type="ECO:0000313" key="10">
    <source>
        <dbReference type="EMBL" id="TCO49703.1"/>
    </source>
</evidence>
<evidence type="ECO:0000256" key="8">
    <source>
        <dbReference type="ARBA" id="ARBA00023204"/>
    </source>
</evidence>
<reference evidence="10 11" key="1">
    <citation type="submission" date="2019-03" db="EMBL/GenBank/DDBJ databases">
        <title>Genomic Encyclopedia of Type Strains, Phase IV (KMG-IV): sequencing the most valuable type-strain genomes for metagenomic binning, comparative biology and taxonomic classification.</title>
        <authorList>
            <person name="Goeker M."/>
        </authorList>
    </citation>
    <scope>NUCLEOTIDE SEQUENCE [LARGE SCALE GENOMIC DNA]</scope>
    <source>
        <strain evidence="10 11">DSM 45934</strain>
    </source>
</reference>
<sequence>MVALIESRLRLVTWNVWGRFGPWERRQTAIATVLAASAPDIVALQEAWSADAAAQADELGLRHHEYVGEDSGHAILSRWPITSVEYRSLAGASERNGSVMRVHIDGPRGTLRLFSVMLDWPPNYSHVRQEQVTELVAVMGTEEPTGRTVVCGDFNAPPDADEIRMLTGRAAGCRVAWNDAWEFAGDGPGHTWSSTNPWVPLSPSRRIDYVFVPRIGPRGAGHPTTATLIGTQEVDGIVASDHYGVQVDLRY</sequence>
<dbReference type="GO" id="GO:0046872">
    <property type="term" value="F:metal ion binding"/>
    <property type="evidence" value="ECO:0007669"/>
    <property type="project" value="UniProtKB-KW"/>
</dbReference>
<proteinExistence type="predicted"/>
<keyword evidence="11" id="KW-1185">Reference proteome</keyword>
<keyword evidence="10" id="KW-0255">Endonuclease</keyword>
<evidence type="ECO:0000256" key="2">
    <source>
        <dbReference type="ARBA" id="ARBA00001946"/>
    </source>
</evidence>
<evidence type="ECO:0000313" key="11">
    <source>
        <dbReference type="Proteomes" id="UP000295680"/>
    </source>
</evidence>
<protein>
    <submittedName>
        <fullName evidence="10">Endonuclease/exonuclease/phosphatase family metal-dependent hydrolase</fullName>
    </submittedName>
</protein>
<dbReference type="GO" id="GO:0003697">
    <property type="term" value="F:single-stranded DNA binding"/>
    <property type="evidence" value="ECO:0007669"/>
    <property type="project" value="TreeGrafter"/>
</dbReference>
<organism evidence="10 11">
    <name type="scientific">Actinocrispum wychmicini</name>
    <dbReference type="NCBI Taxonomy" id="1213861"/>
    <lineage>
        <taxon>Bacteria</taxon>
        <taxon>Bacillati</taxon>
        <taxon>Actinomycetota</taxon>
        <taxon>Actinomycetes</taxon>
        <taxon>Pseudonocardiales</taxon>
        <taxon>Pseudonocardiaceae</taxon>
        <taxon>Actinocrispum</taxon>
    </lineage>
</organism>
<gene>
    <name evidence="10" type="ORF">EV192_11473</name>
</gene>
<dbReference type="GO" id="GO:0005737">
    <property type="term" value="C:cytoplasm"/>
    <property type="evidence" value="ECO:0007669"/>
    <property type="project" value="TreeGrafter"/>
</dbReference>
<name>A0A4R2IVM8_9PSEU</name>
<keyword evidence="4" id="KW-0479">Metal-binding</keyword>
<dbReference type="EMBL" id="SLWS01000014">
    <property type="protein sequence ID" value="TCO49703.1"/>
    <property type="molecule type" value="Genomic_DNA"/>
</dbReference>
<evidence type="ECO:0000256" key="6">
    <source>
        <dbReference type="ARBA" id="ARBA00022801"/>
    </source>
</evidence>
<dbReference type="GO" id="GO:0004519">
    <property type="term" value="F:endonuclease activity"/>
    <property type="evidence" value="ECO:0007669"/>
    <property type="project" value="UniProtKB-KW"/>
</dbReference>
<keyword evidence="5" id="KW-0227">DNA damage</keyword>
<dbReference type="Pfam" id="PF03372">
    <property type="entry name" value="Exo_endo_phos"/>
    <property type="match status" value="1"/>
</dbReference>
<dbReference type="GO" id="GO:0070260">
    <property type="term" value="F:5'-tyrosyl-DNA phosphodiesterase activity"/>
    <property type="evidence" value="ECO:0007669"/>
    <property type="project" value="TreeGrafter"/>
</dbReference>
<keyword evidence="6 10" id="KW-0378">Hydrolase</keyword>
<comment type="cofactor">
    <cofactor evidence="1">
        <name>Mn(2+)</name>
        <dbReference type="ChEBI" id="CHEBI:29035"/>
    </cofactor>
</comment>
<evidence type="ECO:0000259" key="9">
    <source>
        <dbReference type="Pfam" id="PF03372"/>
    </source>
</evidence>
<comment type="cofactor">
    <cofactor evidence="2">
        <name>Mg(2+)</name>
        <dbReference type="ChEBI" id="CHEBI:18420"/>
    </cofactor>
</comment>
<comment type="caution">
    <text evidence="10">The sequence shown here is derived from an EMBL/GenBank/DDBJ whole genome shotgun (WGS) entry which is preliminary data.</text>
</comment>
<dbReference type="PANTHER" id="PTHR15822">
    <property type="entry name" value="TRAF AND TNF RECEPTOR-ASSOCIATED PROTEIN"/>
    <property type="match status" value="1"/>
</dbReference>
<evidence type="ECO:0000256" key="1">
    <source>
        <dbReference type="ARBA" id="ARBA00001936"/>
    </source>
</evidence>
<dbReference type="Gene3D" id="3.60.10.10">
    <property type="entry name" value="Endonuclease/exonuclease/phosphatase"/>
    <property type="match status" value="1"/>
</dbReference>
<keyword evidence="10" id="KW-0269">Exonuclease</keyword>
<dbReference type="InterPro" id="IPR005135">
    <property type="entry name" value="Endo/exonuclease/phosphatase"/>
</dbReference>
<dbReference type="InterPro" id="IPR036691">
    <property type="entry name" value="Endo/exonu/phosph_ase_sf"/>
</dbReference>
<dbReference type="RefSeq" id="WP_132124952.1">
    <property type="nucleotide sequence ID" value="NZ_SLWS01000014.1"/>
</dbReference>
<evidence type="ECO:0000256" key="7">
    <source>
        <dbReference type="ARBA" id="ARBA00022842"/>
    </source>
</evidence>
<dbReference type="InterPro" id="IPR051547">
    <property type="entry name" value="TDP2-like"/>
</dbReference>
<dbReference type="GO" id="GO:0006302">
    <property type="term" value="P:double-strand break repair"/>
    <property type="evidence" value="ECO:0007669"/>
    <property type="project" value="TreeGrafter"/>
</dbReference>
<dbReference type="SUPFAM" id="SSF56219">
    <property type="entry name" value="DNase I-like"/>
    <property type="match status" value="1"/>
</dbReference>
<dbReference type="OrthoDB" id="9787701at2"/>
<keyword evidence="8" id="KW-0234">DNA repair</keyword>
<keyword evidence="3" id="KW-0540">Nuclease</keyword>
<evidence type="ECO:0000256" key="5">
    <source>
        <dbReference type="ARBA" id="ARBA00022763"/>
    </source>
</evidence>
<dbReference type="Proteomes" id="UP000295680">
    <property type="component" value="Unassembled WGS sequence"/>
</dbReference>
<feature type="domain" description="Endonuclease/exonuclease/phosphatase" evidence="9">
    <location>
        <begin position="12"/>
        <end position="242"/>
    </location>
</feature>
<accession>A0A4R2IVM8</accession>
<evidence type="ECO:0000256" key="4">
    <source>
        <dbReference type="ARBA" id="ARBA00022723"/>
    </source>
</evidence>
<dbReference type="PANTHER" id="PTHR15822:SF4">
    <property type="entry name" value="TYROSYL-DNA PHOSPHODIESTERASE 2"/>
    <property type="match status" value="1"/>
</dbReference>
<keyword evidence="7" id="KW-0460">Magnesium</keyword>
<evidence type="ECO:0000256" key="3">
    <source>
        <dbReference type="ARBA" id="ARBA00022722"/>
    </source>
</evidence>
<dbReference type="GO" id="GO:0004527">
    <property type="term" value="F:exonuclease activity"/>
    <property type="evidence" value="ECO:0007669"/>
    <property type="project" value="UniProtKB-KW"/>
</dbReference>